<reference evidence="2 3" key="1">
    <citation type="submission" date="2017-06" db="EMBL/GenBank/DDBJ databases">
        <title>Comparative genomic analysis of Ambrosia Fusariam Clade fungi.</title>
        <authorList>
            <person name="Stajich J.E."/>
            <person name="Carrillo J."/>
            <person name="Kijimoto T."/>
            <person name="Eskalen A."/>
            <person name="O'Donnell K."/>
            <person name="Kasson M."/>
        </authorList>
    </citation>
    <scope>NUCLEOTIDE SEQUENCE [LARGE SCALE GENOMIC DNA]</scope>
    <source>
        <strain evidence="2 3">NRRL62579</strain>
    </source>
</reference>
<evidence type="ECO:0000313" key="3">
    <source>
        <dbReference type="Proteomes" id="UP000287144"/>
    </source>
</evidence>
<sequence>MTPPLLPASAAPFAPRASSRIRQEERRRYNQEEQRRQKRVKKRLLNNVLQHQRYLTEILSSPNAIWTLASIMLPKTPEADFEREAHNPLVEAVMKYETIQIEGYVVCVDMALRNEVTYKLTNDTIGTLIEHHKEIYHVEVAHTWGWPDGKQWHKDLHEEFVRTINEFVFCTHVSALEGLKEDGTGKVINEKK</sequence>
<feature type="compositionally biased region" description="Low complexity" evidence="1">
    <location>
        <begin position="7"/>
        <end position="20"/>
    </location>
</feature>
<protein>
    <submittedName>
        <fullName evidence="2">Uncharacterized protein</fullName>
    </submittedName>
</protein>
<comment type="caution">
    <text evidence="2">The sequence shown here is derived from an EMBL/GenBank/DDBJ whole genome shotgun (WGS) entry which is preliminary data.</text>
</comment>
<feature type="compositionally biased region" description="Basic and acidic residues" evidence="1">
    <location>
        <begin position="21"/>
        <end position="35"/>
    </location>
</feature>
<feature type="region of interest" description="Disordered" evidence="1">
    <location>
        <begin position="1"/>
        <end position="37"/>
    </location>
</feature>
<name>A0A428RNA3_9HYPO</name>
<dbReference type="STRING" id="1325735.A0A428RNA3"/>
<evidence type="ECO:0000256" key="1">
    <source>
        <dbReference type="SAM" id="MobiDB-lite"/>
    </source>
</evidence>
<proteinExistence type="predicted"/>
<dbReference type="AlphaFoldDB" id="A0A428RNA3"/>
<accession>A0A428RNA3</accession>
<dbReference type="EMBL" id="NKCK01000643">
    <property type="protein sequence ID" value="RSL79024.1"/>
    <property type="molecule type" value="Genomic_DNA"/>
</dbReference>
<evidence type="ECO:0000313" key="2">
    <source>
        <dbReference type="EMBL" id="RSL79024.1"/>
    </source>
</evidence>
<organism evidence="2 3">
    <name type="scientific">Fusarium oligoseptatum</name>
    <dbReference type="NCBI Taxonomy" id="2604345"/>
    <lineage>
        <taxon>Eukaryota</taxon>
        <taxon>Fungi</taxon>
        <taxon>Dikarya</taxon>
        <taxon>Ascomycota</taxon>
        <taxon>Pezizomycotina</taxon>
        <taxon>Sordariomycetes</taxon>
        <taxon>Hypocreomycetidae</taxon>
        <taxon>Hypocreales</taxon>
        <taxon>Nectriaceae</taxon>
        <taxon>Fusarium</taxon>
        <taxon>Fusarium solani species complex</taxon>
    </lineage>
</organism>
<gene>
    <name evidence="2" type="ORF">CEP52_017574</name>
</gene>
<keyword evidence="3" id="KW-1185">Reference proteome</keyword>
<dbReference type="Proteomes" id="UP000287144">
    <property type="component" value="Unassembled WGS sequence"/>
</dbReference>